<sequence>MENLMQTFPERSFDVTNWIEACIGLPLCLLTRKTLDLEAEEAVLRTRNCCCSCTQRRPYAQLTLLEQRSLCFGVCAAINSDLAPMNDKDEGGIVPGCGCSRSLVEEIVQELNLRKDGRGKIAQVRQQKFMLDKISKLAIQVPMLVKHFGVKYPPEEATLQRIFPRGAPIMRPLSNVAVTQQVHEFETHEYDITCCCETLCCTSKLLQLAPDEAVLTTQQYITGSVVTSRVPYANIESVDSLQSCGCLSSLEAGELTKKPGRAGHVPIQPGFGCSRSVVESIRADLQARVDVRGNLGQLKQLESMMQRFDDFAAELALILDKIGADASYPPSQQTMRQLYGDQSSCVVPEGTHSLPSRDFDTVAYNVRNDIANCCCMAVTCGLAGCTSHSLTLESEQAVETFSNNCMRSTDRKPYAQLRAVDEEICCCCFHGVNGWVPGWCGDTQKVQEIAAELQARKVGRGNIAQIRNQENTMVKAIEADIRADIVLKQKGVQYPPTQATMTSMYGAQQPQLPPVTPGVGQAIHLNASEQMPTRNYDITNALERVCCCCQTTHLELNDEEAVFRKKSCCLKAVRREPYAQLGSVEPAQLCCGLCVNVHTDQNMVCPGFGCSHGSVEEVATELQNRKVKRGNIAQIRQQENLMVEIIKLGVKADMLMHKEGVQYPPSQDAMMAVFGQDISIPGSQTAFGRTMHVMVPPGLRAGDAFQVLGPRGRFEVTVPPGVVEGQTLQAT</sequence>
<gene>
    <name evidence="1" type="ORF">SNAT2548_LOCUS33875</name>
</gene>
<keyword evidence="2" id="KW-1185">Reference proteome</keyword>
<protein>
    <submittedName>
        <fullName evidence="1">Uncharacterized protein</fullName>
    </submittedName>
</protein>
<organism evidence="1 2">
    <name type="scientific">Symbiodinium natans</name>
    <dbReference type="NCBI Taxonomy" id="878477"/>
    <lineage>
        <taxon>Eukaryota</taxon>
        <taxon>Sar</taxon>
        <taxon>Alveolata</taxon>
        <taxon>Dinophyceae</taxon>
        <taxon>Suessiales</taxon>
        <taxon>Symbiodiniaceae</taxon>
        <taxon>Symbiodinium</taxon>
    </lineage>
</organism>
<evidence type="ECO:0000313" key="2">
    <source>
        <dbReference type="Proteomes" id="UP000604046"/>
    </source>
</evidence>
<proteinExistence type="predicted"/>
<dbReference type="Proteomes" id="UP000604046">
    <property type="component" value="Unassembled WGS sequence"/>
</dbReference>
<comment type="caution">
    <text evidence="1">The sequence shown here is derived from an EMBL/GenBank/DDBJ whole genome shotgun (WGS) entry which is preliminary data.</text>
</comment>
<dbReference type="AlphaFoldDB" id="A0A812V101"/>
<reference evidence="1" key="1">
    <citation type="submission" date="2021-02" db="EMBL/GenBank/DDBJ databases">
        <authorList>
            <person name="Dougan E. K."/>
            <person name="Rhodes N."/>
            <person name="Thang M."/>
            <person name="Chan C."/>
        </authorList>
    </citation>
    <scope>NUCLEOTIDE SEQUENCE</scope>
</reference>
<accession>A0A812V101</accession>
<dbReference type="EMBL" id="CAJNDS010002782">
    <property type="protein sequence ID" value="CAE7595349.1"/>
    <property type="molecule type" value="Genomic_DNA"/>
</dbReference>
<dbReference type="OrthoDB" id="425374at2759"/>
<name>A0A812V101_9DINO</name>
<evidence type="ECO:0000313" key="1">
    <source>
        <dbReference type="EMBL" id="CAE7595349.1"/>
    </source>
</evidence>